<evidence type="ECO:0000256" key="8">
    <source>
        <dbReference type="PIRNR" id="PIRNR001092"/>
    </source>
</evidence>
<evidence type="ECO:0000256" key="1">
    <source>
        <dbReference type="ARBA" id="ARBA00004071"/>
    </source>
</evidence>
<gene>
    <name evidence="11" type="primary">ORF125318</name>
</gene>
<feature type="domain" description="Glycoside hydrolase family 29 N-terminal" evidence="9">
    <location>
        <begin position="71"/>
        <end position="409"/>
    </location>
</feature>
<evidence type="ECO:0000256" key="6">
    <source>
        <dbReference type="ARBA" id="ARBA00023180"/>
    </source>
</evidence>
<dbReference type="GO" id="GO:0005764">
    <property type="term" value="C:lysosome"/>
    <property type="evidence" value="ECO:0007669"/>
    <property type="project" value="TreeGrafter"/>
</dbReference>
<evidence type="ECO:0000259" key="9">
    <source>
        <dbReference type="Pfam" id="PF01120"/>
    </source>
</evidence>
<dbReference type="InterPro" id="IPR017853">
    <property type="entry name" value="GH"/>
</dbReference>
<dbReference type="PRINTS" id="PR00741">
    <property type="entry name" value="GLHYDRLASE29"/>
</dbReference>
<dbReference type="SUPFAM" id="SSF51445">
    <property type="entry name" value="(Trans)glycosidases"/>
    <property type="match status" value="1"/>
</dbReference>
<evidence type="ECO:0000256" key="2">
    <source>
        <dbReference type="ARBA" id="ARBA00007951"/>
    </source>
</evidence>
<dbReference type="Gene3D" id="3.20.20.80">
    <property type="entry name" value="Glycosidases"/>
    <property type="match status" value="1"/>
</dbReference>
<evidence type="ECO:0000256" key="4">
    <source>
        <dbReference type="ARBA" id="ARBA00022729"/>
    </source>
</evidence>
<proteinExistence type="inferred from homology"/>
<dbReference type="Pfam" id="PF16757">
    <property type="entry name" value="Fucosidase_C"/>
    <property type="match status" value="1"/>
</dbReference>
<dbReference type="InterPro" id="IPR016286">
    <property type="entry name" value="FUC_metazoa-typ"/>
</dbReference>
<dbReference type="EC" id="3.2.1.51" evidence="3"/>
<comment type="function">
    <text evidence="1">Alpha-L-fucosidase is responsible for hydrolyzing the alpha-1,6-linked fucose joined to the reducing-end N-acetylglucosamine of the carbohydrate moieties of glycoproteins.</text>
</comment>
<organism evidence="11">
    <name type="scientific">Arion vulgaris</name>
    <dbReference type="NCBI Taxonomy" id="1028688"/>
    <lineage>
        <taxon>Eukaryota</taxon>
        <taxon>Metazoa</taxon>
        <taxon>Spiralia</taxon>
        <taxon>Lophotrochozoa</taxon>
        <taxon>Mollusca</taxon>
        <taxon>Gastropoda</taxon>
        <taxon>Heterobranchia</taxon>
        <taxon>Euthyneura</taxon>
        <taxon>Panpulmonata</taxon>
        <taxon>Eupulmonata</taxon>
        <taxon>Stylommatophora</taxon>
        <taxon>Helicina</taxon>
        <taxon>Arionoidea</taxon>
        <taxon>Arionidae</taxon>
        <taxon>Arion</taxon>
    </lineage>
</organism>
<dbReference type="GO" id="GO:0016139">
    <property type="term" value="P:glycoside catabolic process"/>
    <property type="evidence" value="ECO:0007669"/>
    <property type="project" value="TreeGrafter"/>
</dbReference>
<evidence type="ECO:0000259" key="10">
    <source>
        <dbReference type="Pfam" id="PF16757"/>
    </source>
</evidence>
<feature type="domain" description="Alpha-L-fucosidase C-terminal" evidence="10">
    <location>
        <begin position="420"/>
        <end position="452"/>
    </location>
</feature>
<dbReference type="GO" id="GO:0006004">
    <property type="term" value="P:fucose metabolic process"/>
    <property type="evidence" value="ECO:0007669"/>
    <property type="project" value="InterPro"/>
</dbReference>
<dbReference type="PIRSF" id="PIRSF001092">
    <property type="entry name" value="Alpha-L-fucosidase"/>
    <property type="match status" value="1"/>
</dbReference>
<evidence type="ECO:0000256" key="3">
    <source>
        <dbReference type="ARBA" id="ARBA00012662"/>
    </source>
</evidence>
<dbReference type="InterPro" id="IPR000933">
    <property type="entry name" value="Glyco_hydro_29"/>
</dbReference>
<protein>
    <recommendedName>
        <fullName evidence="3">alpha-L-fucosidase</fullName>
        <ecNumber evidence="3">3.2.1.51</ecNumber>
    </recommendedName>
</protein>
<evidence type="ECO:0000313" key="11">
    <source>
        <dbReference type="EMBL" id="CEK81293.1"/>
    </source>
</evidence>
<dbReference type="AlphaFoldDB" id="A0A0B7AK92"/>
<evidence type="ECO:0000256" key="5">
    <source>
        <dbReference type="ARBA" id="ARBA00022801"/>
    </source>
</evidence>
<keyword evidence="4" id="KW-0732">Signal</keyword>
<dbReference type="Pfam" id="PF01120">
    <property type="entry name" value="Alpha_L_fucos"/>
    <property type="match status" value="1"/>
</dbReference>
<accession>A0A0B7AK92</accession>
<reference evidence="11" key="1">
    <citation type="submission" date="2014-12" db="EMBL/GenBank/DDBJ databases">
        <title>Insight into the proteome of Arion vulgaris.</title>
        <authorList>
            <person name="Aradska J."/>
            <person name="Bulat T."/>
            <person name="Smidak R."/>
            <person name="Sarate P."/>
            <person name="Gangsoo J."/>
            <person name="Sialana F."/>
            <person name="Bilban M."/>
            <person name="Lubec G."/>
        </authorList>
    </citation>
    <scope>NUCLEOTIDE SEQUENCE</scope>
    <source>
        <tissue evidence="11">Skin</tissue>
    </source>
</reference>
<dbReference type="InterPro" id="IPR057739">
    <property type="entry name" value="Glyco_hydro_29_N"/>
</dbReference>
<keyword evidence="6" id="KW-0325">Glycoprotein</keyword>
<sequence>MFKMVMGLCRQQTITKVLLCLAVVIKCTISDSHVIKFSQQEFEEQNDDHSNMLSMNVHQKSELRFRDSESEKSTIDARYDPTWESIDSRPIPQWYDDAKIGIFLHWGVFSVPSYVGAWFWYWWKGPQPRQDIVDFMKNNYRPDFTYADFAPLFKAEFYNPDQWADIFNASGAKYVVLTTKHHEGFCNWPTNHSWNWNAMDVGPKRDLVGDLAVAVRKRNLRFGTYHSLFEWFHPLYLQDKKNNFTTQDFVRTKTMPELYELVNTYKPDIVWSDGPDAPDTYWNSTNFLAWLYNDSPVKDYVVTNDRWCDRCLCRHGGYFTCADHYNPKTKQEHKFEDPTTMDKRAWEFRRDLNLEEVHTIEEVITLIAQVVSCGGNLLINVGPTKEGIIVPVFEERLRQMGQWLDVNGEGIYATKTWTYQNDTINPNVWYTSKDANSTKDIYAILLQWPDSQL</sequence>
<dbReference type="CDD" id="cd13120">
    <property type="entry name" value="BF2867_like_N"/>
    <property type="match status" value="1"/>
</dbReference>
<dbReference type="PANTHER" id="PTHR10030">
    <property type="entry name" value="ALPHA-L-FUCOSIDASE"/>
    <property type="match status" value="1"/>
</dbReference>
<dbReference type="FunFam" id="3.20.20.80:FF:000027">
    <property type="entry name" value="Alpha-L-fucosidase"/>
    <property type="match status" value="1"/>
</dbReference>
<dbReference type="GO" id="GO:0004560">
    <property type="term" value="F:alpha-L-fucosidase activity"/>
    <property type="evidence" value="ECO:0007669"/>
    <property type="project" value="UniProtKB-EC"/>
</dbReference>
<dbReference type="InterPro" id="IPR031919">
    <property type="entry name" value="Fucosidase_C"/>
</dbReference>
<keyword evidence="5 8" id="KW-0378">Hydrolase</keyword>
<evidence type="ECO:0000256" key="7">
    <source>
        <dbReference type="ARBA" id="ARBA00023295"/>
    </source>
</evidence>
<dbReference type="PANTHER" id="PTHR10030:SF37">
    <property type="entry name" value="ALPHA-L-FUCOSIDASE-RELATED"/>
    <property type="match status" value="1"/>
</dbReference>
<keyword evidence="7 8" id="KW-0326">Glycosidase</keyword>
<name>A0A0B7AK92_9EUPU</name>
<comment type="similarity">
    <text evidence="2 8">Belongs to the glycosyl hydrolase 29 family.</text>
</comment>
<dbReference type="SMART" id="SM00812">
    <property type="entry name" value="Alpha_L_fucos"/>
    <property type="match status" value="1"/>
</dbReference>
<dbReference type="EMBL" id="HACG01034428">
    <property type="protein sequence ID" value="CEK81293.1"/>
    <property type="molecule type" value="Transcribed_RNA"/>
</dbReference>